<keyword evidence="1" id="KW-1133">Transmembrane helix</keyword>
<gene>
    <name evidence="2" type="ORF">CPELLU_LOCUS1391</name>
</gene>
<sequence length="439" mass="51119">MVETKESHETFYIVQLRRWFTAWESIKSSSKMHAVVSIIICLLSLAFGITLLVSHQYGFESKLNDIISTSVFGTGSIMTFFGSLMSLRNLFRMDSLNIMDEIYNKEKGLSIKRSLSYWDPAVSYLSLSLSTEYLIHMVKEVYEKVIGLDLSKHFSKVYDDETILKGSDYYIEQLSVNTEEALLKITEKVLKDQKERDESKSRTEGGKKMDESNKMIDEANKRFLEQYAKTLLKRRADDIYQQLYELLTTNITDINHWKKIEYEAKLYRKPLYFMKNLAENTKYTLIIHTLWTIAFSLIFISLAVIAFFNLTNESNSSIFLVIDVTLISISSFCLLCSVYSFIINTTIVPNLIEDINSHEHDIFEDTIDLNCAIFKERHTIKYGLRLFLFYSSFFFSFFLGMLVNKKGKLMLKRTDISGLENEILMRLLYCSDQSDIELL</sequence>
<dbReference type="OrthoDB" id="2475211at2759"/>
<feature type="transmembrane region" description="Helical" evidence="1">
    <location>
        <begin position="283"/>
        <end position="306"/>
    </location>
</feature>
<evidence type="ECO:0000313" key="2">
    <source>
        <dbReference type="EMBL" id="CAG8478058.1"/>
    </source>
</evidence>
<feature type="transmembrane region" description="Helical" evidence="1">
    <location>
        <begin position="318"/>
        <end position="342"/>
    </location>
</feature>
<name>A0A9N8W961_9GLOM</name>
<organism evidence="2 3">
    <name type="scientific">Cetraspora pellucida</name>
    <dbReference type="NCBI Taxonomy" id="1433469"/>
    <lineage>
        <taxon>Eukaryota</taxon>
        <taxon>Fungi</taxon>
        <taxon>Fungi incertae sedis</taxon>
        <taxon>Mucoromycota</taxon>
        <taxon>Glomeromycotina</taxon>
        <taxon>Glomeromycetes</taxon>
        <taxon>Diversisporales</taxon>
        <taxon>Gigasporaceae</taxon>
        <taxon>Cetraspora</taxon>
    </lineage>
</organism>
<feature type="transmembrane region" description="Helical" evidence="1">
    <location>
        <begin position="382"/>
        <end position="403"/>
    </location>
</feature>
<evidence type="ECO:0000256" key="1">
    <source>
        <dbReference type="SAM" id="Phobius"/>
    </source>
</evidence>
<keyword evidence="1" id="KW-0812">Transmembrane</keyword>
<keyword evidence="1" id="KW-0472">Membrane</keyword>
<feature type="transmembrane region" description="Helical" evidence="1">
    <location>
        <begin position="66"/>
        <end position="87"/>
    </location>
</feature>
<dbReference type="EMBL" id="CAJVQA010000500">
    <property type="protein sequence ID" value="CAG8478058.1"/>
    <property type="molecule type" value="Genomic_DNA"/>
</dbReference>
<evidence type="ECO:0000313" key="3">
    <source>
        <dbReference type="Proteomes" id="UP000789759"/>
    </source>
</evidence>
<keyword evidence="3" id="KW-1185">Reference proteome</keyword>
<reference evidence="2" key="1">
    <citation type="submission" date="2021-06" db="EMBL/GenBank/DDBJ databases">
        <authorList>
            <person name="Kallberg Y."/>
            <person name="Tangrot J."/>
            <person name="Rosling A."/>
        </authorList>
    </citation>
    <scope>NUCLEOTIDE SEQUENCE</scope>
    <source>
        <strain evidence="2">FL966</strain>
    </source>
</reference>
<dbReference type="AlphaFoldDB" id="A0A9N8W961"/>
<feature type="transmembrane region" description="Helical" evidence="1">
    <location>
        <begin position="34"/>
        <end position="54"/>
    </location>
</feature>
<protein>
    <submittedName>
        <fullName evidence="2">20298_t:CDS:1</fullName>
    </submittedName>
</protein>
<comment type="caution">
    <text evidence="2">The sequence shown here is derived from an EMBL/GenBank/DDBJ whole genome shotgun (WGS) entry which is preliminary data.</text>
</comment>
<proteinExistence type="predicted"/>
<dbReference type="Proteomes" id="UP000789759">
    <property type="component" value="Unassembled WGS sequence"/>
</dbReference>
<accession>A0A9N8W961</accession>